<feature type="compositionally biased region" description="Basic residues" evidence="1">
    <location>
        <begin position="1"/>
        <end position="11"/>
    </location>
</feature>
<dbReference type="PANTHER" id="PTHR38649">
    <property type="entry name" value="SPERMATOGENESIS-ASSOCIATED PROTEIN 33"/>
    <property type="match status" value="1"/>
</dbReference>
<dbReference type="Pfam" id="PF15382">
    <property type="entry name" value="DUF4609"/>
    <property type="match status" value="1"/>
</dbReference>
<gene>
    <name evidence="2" type="ORF">HPG69_013372</name>
</gene>
<keyword evidence="3" id="KW-1185">Reference proteome</keyword>
<organism evidence="2 3">
    <name type="scientific">Diceros bicornis minor</name>
    <name type="common">South-central black rhinoceros</name>
    <dbReference type="NCBI Taxonomy" id="77932"/>
    <lineage>
        <taxon>Eukaryota</taxon>
        <taxon>Metazoa</taxon>
        <taxon>Chordata</taxon>
        <taxon>Craniata</taxon>
        <taxon>Vertebrata</taxon>
        <taxon>Euteleostomi</taxon>
        <taxon>Mammalia</taxon>
        <taxon>Eutheria</taxon>
        <taxon>Laurasiatheria</taxon>
        <taxon>Perissodactyla</taxon>
        <taxon>Rhinocerotidae</taxon>
        <taxon>Diceros</taxon>
    </lineage>
</organism>
<evidence type="ECO:0000313" key="2">
    <source>
        <dbReference type="EMBL" id="KAF5915102.1"/>
    </source>
</evidence>
<dbReference type="GO" id="GO:0005634">
    <property type="term" value="C:nucleus"/>
    <property type="evidence" value="ECO:0007669"/>
    <property type="project" value="TreeGrafter"/>
</dbReference>
<reference evidence="2 3" key="1">
    <citation type="journal article" date="2020" name="Mol. Biol. Evol.">
        <title>Interspecific Gene Flow and the Evolution of Specialization in Black and White Rhinoceros.</title>
        <authorList>
            <person name="Moodley Y."/>
            <person name="Westbury M.V."/>
            <person name="Russo I.M."/>
            <person name="Gopalakrishnan S."/>
            <person name="Rakotoarivelo A."/>
            <person name="Olsen R.A."/>
            <person name="Prost S."/>
            <person name="Tunstall T."/>
            <person name="Ryder O.A."/>
            <person name="Dalen L."/>
            <person name="Bruford M.W."/>
        </authorList>
    </citation>
    <scope>NUCLEOTIDE SEQUENCE [LARGE SCALE GENOMIC DNA]</scope>
    <source>
        <strain evidence="2">SBR-YM</strain>
        <tissue evidence="2">Skin</tissue>
    </source>
</reference>
<dbReference type="Proteomes" id="UP000551758">
    <property type="component" value="Unassembled WGS sequence"/>
</dbReference>
<dbReference type="PANTHER" id="PTHR38649:SF1">
    <property type="entry name" value="SPERMATOGENESIS-ASSOCIATED PROTEIN 33"/>
    <property type="match status" value="1"/>
</dbReference>
<proteinExistence type="predicted"/>
<accession>A0A7J7EH19</accession>
<evidence type="ECO:0000313" key="3">
    <source>
        <dbReference type="Proteomes" id="UP000551758"/>
    </source>
</evidence>
<feature type="region of interest" description="Disordered" evidence="1">
    <location>
        <begin position="1"/>
        <end position="54"/>
    </location>
</feature>
<sequence length="162" mass="18464">MGLSKSKHKHRKGEEQKKGCTYSVPKAKGGSTDRPPQESQKPPDTTPAESFHQKEGAAKLQCSCSSEVEDIVCFMEELFHRLIKYWDVFFRLEKPDVNEKSSKKQVAMPQIIITRASRETLISYCSIGSKEQRTMEEQADWGPYHRHRSPSTVDAYGPQTTE</sequence>
<dbReference type="AlphaFoldDB" id="A0A7J7EH19"/>
<protein>
    <submittedName>
        <fullName evidence="2">Uncharacterized protein</fullName>
    </submittedName>
</protein>
<dbReference type="InterPro" id="IPR027930">
    <property type="entry name" value="DUF4609"/>
</dbReference>
<evidence type="ECO:0000256" key="1">
    <source>
        <dbReference type="SAM" id="MobiDB-lite"/>
    </source>
</evidence>
<dbReference type="GO" id="GO:0005737">
    <property type="term" value="C:cytoplasm"/>
    <property type="evidence" value="ECO:0007669"/>
    <property type="project" value="TreeGrafter"/>
</dbReference>
<name>A0A7J7EH19_DICBM</name>
<dbReference type="EMBL" id="JACDTQ010002889">
    <property type="protein sequence ID" value="KAF5915102.1"/>
    <property type="molecule type" value="Genomic_DNA"/>
</dbReference>
<comment type="caution">
    <text evidence="2">The sequence shown here is derived from an EMBL/GenBank/DDBJ whole genome shotgun (WGS) entry which is preliminary data.</text>
</comment>
<feature type="region of interest" description="Disordered" evidence="1">
    <location>
        <begin position="136"/>
        <end position="162"/>
    </location>
</feature>